<evidence type="ECO:0000313" key="13">
    <source>
        <dbReference type="Proteomes" id="UP001233172"/>
    </source>
</evidence>
<protein>
    <recommendedName>
        <fullName evidence="10">Amine oxidase</fullName>
        <ecNumber evidence="10">1.4.3.-</ecNumber>
    </recommendedName>
</protein>
<dbReference type="InterPro" id="IPR050703">
    <property type="entry name" value="Flavin_MAO"/>
</dbReference>
<evidence type="ECO:0000256" key="8">
    <source>
        <dbReference type="ARBA" id="ARBA00049430"/>
    </source>
</evidence>
<feature type="binding site" evidence="9">
    <location>
        <position position="262"/>
    </location>
    <ligand>
        <name>FAD</name>
        <dbReference type="ChEBI" id="CHEBI:57692"/>
    </ligand>
</feature>
<dbReference type="SUPFAM" id="SSF54373">
    <property type="entry name" value="FAD-linked reductases, C-terminal domain"/>
    <property type="match status" value="1"/>
</dbReference>
<dbReference type="PANTHER" id="PTHR43563:SF1">
    <property type="entry name" value="AMINE OXIDASE [FLAVIN-CONTAINING] B"/>
    <property type="match status" value="1"/>
</dbReference>
<dbReference type="Gene3D" id="6.10.250.130">
    <property type="match status" value="1"/>
</dbReference>
<evidence type="ECO:0000256" key="6">
    <source>
        <dbReference type="ARBA" id="ARBA00048448"/>
    </source>
</evidence>
<evidence type="ECO:0000256" key="7">
    <source>
        <dbReference type="ARBA" id="ARBA00049354"/>
    </source>
</evidence>
<evidence type="ECO:0000256" key="4">
    <source>
        <dbReference type="ARBA" id="ARBA00023002"/>
    </source>
</evidence>
<reference evidence="12" key="1">
    <citation type="journal article" date="2023" name="PLoS Negl. Trop. Dis.">
        <title>A genome sequence for Biomphalaria pfeifferi, the major vector snail for the human-infecting parasite Schistosoma mansoni.</title>
        <authorList>
            <person name="Bu L."/>
            <person name="Lu L."/>
            <person name="Laidemitt M.R."/>
            <person name="Zhang S.M."/>
            <person name="Mutuku M."/>
            <person name="Mkoji G."/>
            <person name="Steinauer M."/>
            <person name="Loker E.S."/>
        </authorList>
    </citation>
    <scope>NUCLEOTIDE SEQUENCE</scope>
    <source>
        <strain evidence="12">KasaAsao</strain>
    </source>
</reference>
<comment type="caution">
    <text evidence="12">The sequence shown here is derived from an EMBL/GenBank/DDBJ whole genome shotgun (WGS) entry which is preliminary data.</text>
</comment>
<evidence type="ECO:0000256" key="5">
    <source>
        <dbReference type="ARBA" id="ARBA00045409"/>
    </source>
</evidence>
<feature type="binding site" evidence="9">
    <location>
        <position position="41"/>
    </location>
    <ligand>
        <name>FAD</name>
        <dbReference type="ChEBI" id="CHEBI:57692"/>
    </ligand>
</feature>
<dbReference type="PRINTS" id="PR00757">
    <property type="entry name" value="AMINEOXDASEF"/>
</dbReference>
<evidence type="ECO:0000256" key="1">
    <source>
        <dbReference type="ARBA" id="ARBA00001974"/>
    </source>
</evidence>
<proteinExistence type="inferred from homology"/>
<dbReference type="Pfam" id="PF01593">
    <property type="entry name" value="Amino_oxidase"/>
    <property type="match status" value="1"/>
</dbReference>
<evidence type="ECO:0000259" key="11">
    <source>
        <dbReference type="Pfam" id="PF01593"/>
    </source>
</evidence>
<keyword evidence="10" id="KW-0274">FAD</keyword>
<dbReference type="GO" id="GO:0008131">
    <property type="term" value="F:primary methylamine oxidase activity"/>
    <property type="evidence" value="ECO:0007669"/>
    <property type="project" value="UniProtKB-ARBA"/>
</dbReference>
<feature type="domain" description="Amine oxidase" evidence="11">
    <location>
        <begin position="40"/>
        <end position="478"/>
    </location>
</feature>
<dbReference type="InterPro" id="IPR036188">
    <property type="entry name" value="FAD/NAD-bd_sf"/>
</dbReference>
<dbReference type="SUPFAM" id="SSF51905">
    <property type="entry name" value="FAD/NAD(P)-binding domain"/>
    <property type="match status" value="1"/>
</dbReference>
<name>A0AAD8BIE5_BIOPF</name>
<comment type="similarity">
    <text evidence="3 10">Belongs to the flavin monoamine oxidase family.</text>
</comment>
<dbReference type="AlphaFoldDB" id="A0AAD8BIE5"/>
<comment type="subcellular location">
    <subcellularLocation>
        <location evidence="2">Mitochondrion outer membrane</location>
        <topology evidence="2">Single-pass type IV membrane protein</topology>
        <orientation evidence="2">Cytoplasmic side</orientation>
    </subcellularLocation>
</comment>
<dbReference type="Gene3D" id="1.10.405.10">
    <property type="entry name" value="Guanine Nucleotide Dissociation Inhibitor, domain 1"/>
    <property type="match status" value="1"/>
</dbReference>
<reference evidence="12" key="2">
    <citation type="submission" date="2023-04" db="EMBL/GenBank/DDBJ databases">
        <authorList>
            <person name="Bu L."/>
            <person name="Lu L."/>
            <person name="Laidemitt M.R."/>
            <person name="Zhang S.M."/>
            <person name="Mutuku M."/>
            <person name="Mkoji G."/>
            <person name="Steinauer M."/>
            <person name="Loker E.S."/>
        </authorList>
    </citation>
    <scope>NUCLEOTIDE SEQUENCE</scope>
    <source>
        <strain evidence="12">KasaAsao</strain>
        <tissue evidence="12">Whole Snail</tissue>
    </source>
</reference>
<dbReference type="Proteomes" id="UP001233172">
    <property type="component" value="Unassembled WGS sequence"/>
</dbReference>
<keyword evidence="13" id="KW-1185">Reference proteome</keyword>
<organism evidence="12 13">
    <name type="scientific">Biomphalaria pfeifferi</name>
    <name type="common">Bloodfluke planorb</name>
    <name type="synonym">Freshwater snail</name>
    <dbReference type="NCBI Taxonomy" id="112525"/>
    <lineage>
        <taxon>Eukaryota</taxon>
        <taxon>Metazoa</taxon>
        <taxon>Spiralia</taxon>
        <taxon>Lophotrochozoa</taxon>
        <taxon>Mollusca</taxon>
        <taxon>Gastropoda</taxon>
        <taxon>Heterobranchia</taxon>
        <taxon>Euthyneura</taxon>
        <taxon>Panpulmonata</taxon>
        <taxon>Hygrophila</taxon>
        <taxon>Lymnaeoidea</taxon>
        <taxon>Planorbidae</taxon>
        <taxon>Biomphalaria</taxon>
    </lineage>
</organism>
<sequence length="535" mass="59754">VTSAWLLFVSSLNSQDAILLDRKVTMATQSADVIIVGAGLSGLIAARELQRQGVDVLVLEARDRVGGRMYTIKNKKSPYVDLGAAYIGATQKRVWKLIKEFDLKAFPTNEKEDLIYYEKGRIKRFRTIFPPVGGLLSWLDMNNMLRKFEKMGAEIPLDAPWKAPHAKDWDRITVQQFINKNAWTRAGRYIISDSVRLNNTIGPHEVSLLYILWHYRTVGGIHLINATEGGAQECKLVGGNQQICHRLSDQFGHDRIILDCPVVHIDQTGNDVIVTSLPGLKYKCNQVIVTTPLSIQAKMSYSPPLPAHRNELIQRVPMGSVMKAFAYYDTPFWKEKGFCGSANVNDKDCIITYTMDNSAPDGTTPALVAFIVAENARKAILMTKEERQQRILADLAKVFDSKLALTPTHYEEMNWSTEQYSGGCYFLALPTGVLTTYGPILRQPVDRVYFGGTETATQWAGYMEGAIQAGERAARQVLHAKGKISDEEVEIPDNDEETKSKRLELSFMERHAPSVPGFFGMLALTGLIATLCSKL</sequence>
<evidence type="ECO:0000256" key="2">
    <source>
        <dbReference type="ARBA" id="ARBA00004362"/>
    </source>
</evidence>
<feature type="binding site" evidence="9">
    <location>
        <begin position="60"/>
        <end position="61"/>
    </location>
    <ligand>
        <name>FAD</name>
        <dbReference type="ChEBI" id="CHEBI:57692"/>
    </ligand>
</feature>
<feature type="non-terminal residue" evidence="12">
    <location>
        <position position="1"/>
    </location>
</feature>
<dbReference type="GO" id="GO:0097621">
    <property type="term" value="F:monoamine oxidase activity"/>
    <property type="evidence" value="ECO:0007669"/>
    <property type="project" value="UniProtKB-EC"/>
</dbReference>
<dbReference type="GO" id="GO:0005741">
    <property type="term" value="C:mitochondrial outer membrane"/>
    <property type="evidence" value="ECO:0007669"/>
    <property type="project" value="UniProtKB-SubCell"/>
</dbReference>
<keyword evidence="10" id="KW-0285">Flavoprotein</keyword>
<gene>
    <name evidence="12" type="ORF">Bpfe_016124</name>
</gene>
<dbReference type="PANTHER" id="PTHR43563">
    <property type="entry name" value="AMINE OXIDASE"/>
    <property type="match status" value="1"/>
</dbReference>
<comment type="catalytic activity">
    <reaction evidence="8">
        <text>N-acetylputrescine + O2 + H2O = 4-acetamidobutanal + H2O2 + NH4(+)</text>
        <dbReference type="Rhea" id="RHEA:70283"/>
        <dbReference type="ChEBI" id="CHEBI:7386"/>
        <dbReference type="ChEBI" id="CHEBI:15377"/>
        <dbReference type="ChEBI" id="CHEBI:15379"/>
        <dbReference type="ChEBI" id="CHEBI:16240"/>
        <dbReference type="ChEBI" id="CHEBI:28938"/>
        <dbReference type="ChEBI" id="CHEBI:58263"/>
    </reaction>
    <physiologicalReaction direction="left-to-right" evidence="8">
        <dbReference type="Rhea" id="RHEA:70284"/>
    </physiologicalReaction>
</comment>
<accession>A0AAD8BIE5</accession>
<comment type="catalytic activity">
    <reaction evidence="6">
        <text>a secondary aliphatic amine + O2 + H2O = a primary amine + an aldehyde + H2O2</text>
        <dbReference type="Rhea" id="RHEA:26414"/>
        <dbReference type="ChEBI" id="CHEBI:15377"/>
        <dbReference type="ChEBI" id="CHEBI:15379"/>
        <dbReference type="ChEBI" id="CHEBI:16240"/>
        <dbReference type="ChEBI" id="CHEBI:17478"/>
        <dbReference type="ChEBI" id="CHEBI:58855"/>
        <dbReference type="ChEBI" id="CHEBI:65296"/>
        <dbReference type="EC" id="1.4.3.4"/>
    </reaction>
</comment>
<dbReference type="Gene3D" id="3.50.50.60">
    <property type="entry name" value="FAD/NAD(P)-binding domain"/>
    <property type="match status" value="1"/>
</dbReference>
<evidence type="ECO:0000256" key="9">
    <source>
        <dbReference type="PIRSR" id="PIRSR601613-1"/>
    </source>
</evidence>
<keyword evidence="4 10" id="KW-0560">Oxidoreductase</keyword>
<comment type="catalytic activity">
    <reaction evidence="7">
        <text>benzylamine + O2 + H2O = benzaldehyde + H2O2 + NH4(+)</text>
        <dbReference type="Rhea" id="RHEA:59424"/>
        <dbReference type="ChEBI" id="CHEBI:15377"/>
        <dbReference type="ChEBI" id="CHEBI:15379"/>
        <dbReference type="ChEBI" id="CHEBI:16240"/>
        <dbReference type="ChEBI" id="CHEBI:17169"/>
        <dbReference type="ChEBI" id="CHEBI:28938"/>
        <dbReference type="ChEBI" id="CHEBI:225238"/>
    </reaction>
    <physiologicalReaction direction="left-to-right" evidence="7">
        <dbReference type="Rhea" id="RHEA:59425"/>
    </physiologicalReaction>
</comment>
<dbReference type="InterPro" id="IPR002937">
    <property type="entry name" value="Amino_oxidase"/>
</dbReference>
<comment type="function">
    <text evidence="5">Catalyzes the oxidative deamination of primary and some secondary amines such as neurotransmitters, and exogenous amines including the tertiary amine, neurotoxin 1-methyl-4-phenyl-1,2,3,6-tetrahydropyridine (MPTP), with concomitant reduction of oxygen to hydrogen peroxide and participates in the metabolism of neuroactive and vasoactive amines in the central nervous system and peripheral tissues. Preferentially degrades benzylamine and phenylethylamine.</text>
</comment>
<dbReference type="EMBL" id="JASAOG010000077">
    <property type="protein sequence ID" value="KAK0054548.1"/>
    <property type="molecule type" value="Genomic_DNA"/>
</dbReference>
<dbReference type="EC" id="1.4.3.-" evidence="10"/>
<evidence type="ECO:0000313" key="12">
    <source>
        <dbReference type="EMBL" id="KAK0054548.1"/>
    </source>
</evidence>
<dbReference type="InterPro" id="IPR001613">
    <property type="entry name" value="Flavin_amine_oxidase"/>
</dbReference>
<evidence type="ECO:0000256" key="3">
    <source>
        <dbReference type="ARBA" id="ARBA00005995"/>
    </source>
</evidence>
<dbReference type="Gene3D" id="3.90.660.10">
    <property type="match status" value="1"/>
</dbReference>
<comment type="cofactor">
    <cofactor evidence="1 10">
        <name>FAD</name>
        <dbReference type="ChEBI" id="CHEBI:57692"/>
    </cofactor>
</comment>
<feature type="binding site" evidence="9">
    <location>
        <position position="454"/>
    </location>
    <ligand>
        <name>FAD</name>
        <dbReference type="ChEBI" id="CHEBI:57692"/>
    </ligand>
</feature>
<feature type="binding site" evidence="9">
    <location>
        <position position="370"/>
    </location>
    <ligand>
        <name>substrate</name>
    </ligand>
</feature>
<evidence type="ECO:0000256" key="10">
    <source>
        <dbReference type="RuleBase" id="RU362067"/>
    </source>
</evidence>